<protein>
    <submittedName>
        <fullName evidence="2">Uncharacterized protein</fullName>
    </submittedName>
</protein>
<sequence length="101" mass="11223">MAPHVAMCSPMLRQIFRLSSYISPKQYAAFSSRLLFSTATTSPPNEQEAESKEEKPAVDPSLLACQEENRKLLEQIKTVDVSLHTYELKLIIAVLATVTAV</sequence>
<keyword evidence="3" id="KW-1185">Reference proteome</keyword>
<feature type="region of interest" description="Disordered" evidence="1">
    <location>
        <begin position="40"/>
        <end position="59"/>
    </location>
</feature>
<organism evidence="2 3">
    <name type="scientific">Amblyomma americanum</name>
    <name type="common">Lone star tick</name>
    <dbReference type="NCBI Taxonomy" id="6943"/>
    <lineage>
        <taxon>Eukaryota</taxon>
        <taxon>Metazoa</taxon>
        <taxon>Ecdysozoa</taxon>
        <taxon>Arthropoda</taxon>
        <taxon>Chelicerata</taxon>
        <taxon>Arachnida</taxon>
        <taxon>Acari</taxon>
        <taxon>Parasitiformes</taxon>
        <taxon>Ixodida</taxon>
        <taxon>Ixodoidea</taxon>
        <taxon>Ixodidae</taxon>
        <taxon>Amblyomminae</taxon>
        <taxon>Amblyomma</taxon>
    </lineage>
</organism>
<evidence type="ECO:0000313" key="2">
    <source>
        <dbReference type="EMBL" id="KAK8785985.1"/>
    </source>
</evidence>
<evidence type="ECO:0000256" key="1">
    <source>
        <dbReference type="SAM" id="MobiDB-lite"/>
    </source>
</evidence>
<reference evidence="2 3" key="1">
    <citation type="journal article" date="2023" name="Arcadia Sci">
        <title>De novo assembly of a long-read Amblyomma americanum tick genome.</title>
        <authorList>
            <person name="Chou S."/>
            <person name="Poskanzer K.E."/>
            <person name="Rollins M."/>
            <person name="Thuy-Boun P.S."/>
        </authorList>
    </citation>
    <scope>NUCLEOTIDE SEQUENCE [LARGE SCALE GENOMIC DNA]</scope>
    <source>
        <strain evidence="2">F_SG_1</strain>
        <tissue evidence="2">Salivary glands</tissue>
    </source>
</reference>
<comment type="caution">
    <text evidence="2">The sequence shown here is derived from an EMBL/GenBank/DDBJ whole genome shotgun (WGS) entry which is preliminary data.</text>
</comment>
<dbReference type="Proteomes" id="UP001321473">
    <property type="component" value="Unassembled WGS sequence"/>
</dbReference>
<dbReference type="AlphaFoldDB" id="A0AAQ4FGS8"/>
<name>A0AAQ4FGS8_AMBAM</name>
<evidence type="ECO:0000313" key="3">
    <source>
        <dbReference type="Proteomes" id="UP001321473"/>
    </source>
</evidence>
<gene>
    <name evidence="2" type="ORF">V5799_007651</name>
</gene>
<proteinExistence type="predicted"/>
<dbReference type="EMBL" id="JARKHS020003151">
    <property type="protein sequence ID" value="KAK8785985.1"/>
    <property type="molecule type" value="Genomic_DNA"/>
</dbReference>
<accession>A0AAQ4FGS8</accession>